<keyword evidence="2" id="KW-1185">Reference proteome</keyword>
<name>A0A364NQH8_9GAMM</name>
<dbReference type="OrthoDB" id="460761at2"/>
<dbReference type="AlphaFoldDB" id="A0A364NQH8"/>
<dbReference type="Proteomes" id="UP000250744">
    <property type="component" value="Unassembled WGS sequence"/>
</dbReference>
<sequence>MKLNPVLIYQITSINRAWKHAREQWGDNSSIAVMLRERKSSLQVRLIRSFPSYVSLKLDTENIEGEPLFSIRLSEPVRLPNNVVRSDVEHMPVRMAAELFSADELKRLVDRGV</sequence>
<protein>
    <submittedName>
        <fullName evidence="1">Uncharacterized protein</fullName>
    </submittedName>
</protein>
<dbReference type="RefSeq" id="WP_112157606.1">
    <property type="nucleotide sequence ID" value="NZ_QKRX01000002.1"/>
</dbReference>
<dbReference type="EMBL" id="QKRX01000002">
    <property type="protein sequence ID" value="RAU19359.1"/>
    <property type="molecule type" value="Genomic_DNA"/>
</dbReference>
<proteinExistence type="predicted"/>
<gene>
    <name evidence="1" type="ORF">DN062_03615</name>
</gene>
<comment type="caution">
    <text evidence="1">The sequence shown here is derived from an EMBL/GenBank/DDBJ whole genome shotgun (WGS) entry which is preliminary data.</text>
</comment>
<organism evidence="1 2">
    <name type="scientific">Nitrincola tibetensis</name>
    <dbReference type="NCBI Taxonomy" id="2219697"/>
    <lineage>
        <taxon>Bacteria</taxon>
        <taxon>Pseudomonadati</taxon>
        <taxon>Pseudomonadota</taxon>
        <taxon>Gammaproteobacteria</taxon>
        <taxon>Oceanospirillales</taxon>
        <taxon>Oceanospirillaceae</taxon>
        <taxon>Nitrincola</taxon>
    </lineage>
</organism>
<evidence type="ECO:0000313" key="1">
    <source>
        <dbReference type="EMBL" id="RAU19359.1"/>
    </source>
</evidence>
<accession>A0A364NQH8</accession>
<reference evidence="1 2" key="1">
    <citation type="submission" date="2018-06" db="EMBL/GenBank/DDBJ databases">
        <title>Nitrincola tibetense sp. nov., isolated from Lake XuguoCo on Tibetan Plateau.</title>
        <authorList>
            <person name="Xing P."/>
        </authorList>
    </citation>
    <scope>NUCLEOTIDE SEQUENCE [LARGE SCALE GENOMIC DNA]</scope>
    <source>
        <strain evidence="2">xg18</strain>
    </source>
</reference>
<evidence type="ECO:0000313" key="2">
    <source>
        <dbReference type="Proteomes" id="UP000250744"/>
    </source>
</evidence>